<evidence type="ECO:0000313" key="2">
    <source>
        <dbReference type="EMBL" id="KAG5180378.1"/>
    </source>
</evidence>
<dbReference type="PANTHER" id="PTHR14690:SF0">
    <property type="entry name" value="IQ MOTIF CONTAINING WITH AAA DOMAIN 1"/>
    <property type="match status" value="1"/>
</dbReference>
<dbReference type="PROSITE" id="PS50096">
    <property type="entry name" value="IQ"/>
    <property type="match status" value="1"/>
</dbReference>
<feature type="region of interest" description="Disordered" evidence="1">
    <location>
        <begin position="291"/>
        <end position="311"/>
    </location>
</feature>
<dbReference type="EMBL" id="JAFCMP010000399">
    <property type="protein sequence ID" value="KAG5180378.1"/>
    <property type="molecule type" value="Genomic_DNA"/>
</dbReference>
<evidence type="ECO:0000256" key="1">
    <source>
        <dbReference type="SAM" id="MobiDB-lite"/>
    </source>
</evidence>
<comment type="caution">
    <text evidence="2">The sequence shown here is derived from an EMBL/GenBank/DDBJ whole genome shotgun (WGS) entry which is preliminary data.</text>
</comment>
<feature type="compositionally biased region" description="Basic and acidic residues" evidence="1">
    <location>
        <begin position="294"/>
        <end position="311"/>
    </location>
</feature>
<sequence length="311" mass="36286">MSNSTYDAMWRETMAELDEQVHIEDNSLDVADGDPPPPPPPKATIVEAFQHFACLYIKYLQIMRRLEACHDAMVHPQKRMDVKMVLELVTRRVIELKHALVKWNPPNGDVRLPPPMPEEAFPWEYVNLDDILVDLKLPPETLDVPVPRYFREDNAEEIEARDKLVVLLEEGNGTTLQSTMTVDQALDVIQRNERGRQGRQRALLVKDLREEEKRRHMYDSADQVEMDAEIAAANIQRLFRGSSARRRALREREEELIYIGMKPPRNSSTELEQQLDMATELEQQLDMAYRKRKQEQADNREGYQRALDDLR</sequence>
<protein>
    <submittedName>
        <fullName evidence="2">Uncharacterized protein</fullName>
    </submittedName>
</protein>
<proteinExistence type="predicted"/>
<reference evidence="2" key="1">
    <citation type="submission" date="2021-02" db="EMBL/GenBank/DDBJ databases">
        <title>First Annotated Genome of the Yellow-green Alga Tribonema minus.</title>
        <authorList>
            <person name="Mahan K.M."/>
        </authorList>
    </citation>
    <scope>NUCLEOTIDE SEQUENCE</scope>
    <source>
        <strain evidence="2">UTEX B ZZ1240</strain>
    </source>
</reference>
<accession>A0A835Z194</accession>
<dbReference type="Gene3D" id="1.20.5.190">
    <property type="match status" value="1"/>
</dbReference>
<evidence type="ECO:0000313" key="4">
    <source>
        <dbReference type="Proteomes" id="UP000664859"/>
    </source>
</evidence>
<gene>
    <name evidence="3" type="ORF">JKP88DRAFT_290932</name>
    <name evidence="2" type="ORF">JKP88DRAFT_291020</name>
</gene>
<keyword evidence="4" id="KW-1185">Reference proteome</keyword>
<dbReference type="PANTHER" id="PTHR14690">
    <property type="entry name" value="IQ MOTIF CONTAINING WITH AAA DOMAIN 1"/>
    <property type="match status" value="1"/>
</dbReference>
<evidence type="ECO:0000313" key="3">
    <source>
        <dbReference type="EMBL" id="KAG5180727.1"/>
    </source>
</evidence>
<organism evidence="2 4">
    <name type="scientific">Tribonema minus</name>
    <dbReference type="NCBI Taxonomy" id="303371"/>
    <lineage>
        <taxon>Eukaryota</taxon>
        <taxon>Sar</taxon>
        <taxon>Stramenopiles</taxon>
        <taxon>Ochrophyta</taxon>
        <taxon>PX clade</taxon>
        <taxon>Xanthophyceae</taxon>
        <taxon>Tribonematales</taxon>
        <taxon>Tribonemataceae</taxon>
        <taxon>Tribonema</taxon>
    </lineage>
</organism>
<dbReference type="EMBL" id="JAFCMP010000365">
    <property type="protein sequence ID" value="KAG5180727.1"/>
    <property type="molecule type" value="Genomic_DNA"/>
</dbReference>
<dbReference type="OrthoDB" id="3046016at2759"/>
<dbReference type="InterPro" id="IPR052267">
    <property type="entry name" value="N-DRC_Component"/>
</dbReference>
<name>A0A835Z194_9STRA</name>
<dbReference type="Proteomes" id="UP000664859">
    <property type="component" value="Unassembled WGS sequence"/>
</dbReference>
<dbReference type="AlphaFoldDB" id="A0A835Z194"/>